<dbReference type="EMBL" id="PDKN01000003">
    <property type="protein sequence ID" value="RXJ58072.1"/>
    <property type="molecule type" value="Genomic_DNA"/>
</dbReference>
<keyword evidence="3" id="KW-1185">Reference proteome</keyword>
<comment type="caution">
    <text evidence="2">The sequence shown here is derived from an EMBL/GenBank/DDBJ whole genome shotgun (WGS) entry which is preliminary data.</text>
</comment>
<organism evidence="2 3">
    <name type="scientific">Candidatus Marinarcus aquaticus</name>
    <dbReference type="NCBI Taxonomy" id="2044504"/>
    <lineage>
        <taxon>Bacteria</taxon>
        <taxon>Pseudomonadati</taxon>
        <taxon>Campylobacterota</taxon>
        <taxon>Epsilonproteobacteria</taxon>
        <taxon>Campylobacterales</taxon>
        <taxon>Arcobacteraceae</taxon>
        <taxon>Candidatus Marinarcus</taxon>
    </lineage>
</organism>
<proteinExistence type="predicted"/>
<evidence type="ECO:0000313" key="3">
    <source>
        <dbReference type="Proteomes" id="UP000290657"/>
    </source>
</evidence>
<accession>A0A4Q0XQV7</accession>
<gene>
    <name evidence="2" type="ORF">CRV04_06070</name>
</gene>
<name>A0A4Q0XQV7_9BACT</name>
<sequence>MTISTSTNSLNQIYSSLSKKNANSPTRETFKVYEENELKNTAFTQKVEGDYATYSAKELSELSYDEVKENYDEIQRILDMRMLEAKQQFNSESFQNHQKKLLASKDFEIRAGSIDQLKYMDNSFSFLNKDKITDEMLDKKFGVTTPENTELMDLLNFNDKFKIVNYFENDEINRAIYSKYEDNSQIYYEETLPTDFNDEDGFFQGMANSIQGTDLKQIVQSVKDAIEFIEVNGVIKGDGEGFSNGFYISGEEITIAGKRFSLYDVKKSDMDASTNKSSANKETNEVNQPAEVKDEKTDYNNYSIAQLRHLAFDEIKENYEVLKQITEDSLENISELSKNEVDNLLAFKAQLETVTFLKDETINEAIYNKIQSINDPKVAIWSALAIKENLESLDNKEMDAIVINGLLLNANDIEINEKKSDTTETNSLSKRQASSLKVLNLDSIIHTIETATRKGNTQSSDTYSKHLIKTYSDFMAEYQHMKNALMHSF</sequence>
<dbReference type="OrthoDB" id="5365527at2"/>
<feature type="region of interest" description="Disordered" evidence="1">
    <location>
        <begin position="271"/>
        <end position="290"/>
    </location>
</feature>
<reference evidence="2 3" key="1">
    <citation type="submission" date="2017-10" db="EMBL/GenBank/DDBJ databases">
        <title>Genomics of the genus Arcobacter.</title>
        <authorList>
            <person name="Perez-Cataluna A."/>
            <person name="Figueras M.J."/>
        </authorList>
    </citation>
    <scope>NUCLEOTIDE SEQUENCE [LARGE SCALE GENOMIC DNA]</scope>
    <source>
        <strain evidence="2 3">CECT 8987</strain>
    </source>
</reference>
<dbReference type="Proteomes" id="UP000290657">
    <property type="component" value="Unassembled WGS sequence"/>
</dbReference>
<evidence type="ECO:0000313" key="2">
    <source>
        <dbReference type="EMBL" id="RXJ58072.1"/>
    </source>
</evidence>
<feature type="compositionally biased region" description="Polar residues" evidence="1">
    <location>
        <begin position="271"/>
        <end position="287"/>
    </location>
</feature>
<dbReference type="RefSeq" id="WP_128995934.1">
    <property type="nucleotide sequence ID" value="NZ_PDKN01000003.1"/>
</dbReference>
<evidence type="ECO:0000256" key="1">
    <source>
        <dbReference type="SAM" id="MobiDB-lite"/>
    </source>
</evidence>
<protein>
    <submittedName>
        <fullName evidence="2">Uncharacterized protein</fullName>
    </submittedName>
</protein>
<dbReference type="AlphaFoldDB" id="A0A4Q0XQV7"/>